<dbReference type="Proteomes" id="UP000027725">
    <property type="component" value="Unassembled WGS sequence"/>
</dbReference>
<dbReference type="InterPro" id="IPR040079">
    <property type="entry name" value="Glutathione_S-Trfase"/>
</dbReference>
<dbReference type="SFLD" id="SFLDS00019">
    <property type="entry name" value="Glutathione_Transferase_(cytos"/>
    <property type="match status" value="1"/>
</dbReference>
<keyword evidence="4" id="KW-1185">Reference proteome</keyword>
<dbReference type="InterPro" id="IPR004045">
    <property type="entry name" value="Glutathione_S-Trfase_N"/>
</dbReference>
<name>A0A074TFG2_9RHOB</name>
<dbReference type="AlphaFoldDB" id="A0A074TFG2"/>
<evidence type="ECO:0000313" key="3">
    <source>
        <dbReference type="EMBL" id="KEP70414.1"/>
    </source>
</evidence>
<sequence length="206" mass="23070">MYTVIGTVGSRTLRVLWMLEELGLEYEHVQAAPRSEDVVAINPAGKVPVLIVEGTPITDSTAILTYLADAHGRFTHRAGTLERARQDSLTQFLLDEFDSNLWTAARHSFILPEELRLSGIKESLRWEFERSQRTLIRRMGGGDFVMGGEMTVPDILLGHCLEWAVMAKFPIISESLTAYHQRMRARPAFKRAVARREASGSQDAGS</sequence>
<evidence type="ECO:0000259" key="1">
    <source>
        <dbReference type="PROSITE" id="PS50404"/>
    </source>
</evidence>
<comment type="caution">
    <text evidence="3">The sequence shown here is derived from an EMBL/GenBank/DDBJ whole genome shotgun (WGS) entry which is preliminary data.</text>
</comment>
<feature type="domain" description="GST C-terminal" evidence="2">
    <location>
        <begin position="79"/>
        <end position="206"/>
    </location>
</feature>
<organism evidence="3 4">
    <name type="scientific">Thioclava dalianensis</name>
    <dbReference type="NCBI Taxonomy" id="1185766"/>
    <lineage>
        <taxon>Bacteria</taxon>
        <taxon>Pseudomonadati</taxon>
        <taxon>Pseudomonadota</taxon>
        <taxon>Alphaproteobacteria</taxon>
        <taxon>Rhodobacterales</taxon>
        <taxon>Paracoccaceae</taxon>
        <taxon>Thioclava</taxon>
    </lineage>
</organism>
<dbReference type="Gene3D" id="3.40.30.10">
    <property type="entry name" value="Glutaredoxin"/>
    <property type="match status" value="1"/>
</dbReference>
<dbReference type="OrthoDB" id="9810080at2"/>
<accession>A0A074TFG2</accession>
<dbReference type="SUPFAM" id="SSF47616">
    <property type="entry name" value="GST C-terminal domain-like"/>
    <property type="match status" value="1"/>
</dbReference>
<gene>
    <name evidence="3" type="ORF">DL1_17875</name>
</gene>
<dbReference type="EMBL" id="JHEH01000006">
    <property type="protein sequence ID" value="KEP70414.1"/>
    <property type="molecule type" value="Genomic_DNA"/>
</dbReference>
<dbReference type="Gene3D" id="1.20.1050.10">
    <property type="match status" value="1"/>
</dbReference>
<reference evidence="3 4" key="1">
    <citation type="submission" date="2014-03" db="EMBL/GenBank/DDBJ databases">
        <title>The draft genome sequence of Thioclava dalianensis DLFJ1-1.</title>
        <authorList>
            <person name="Lai Q."/>
            <person name="Shao Z."/>
        </authorList>
    </citation>
    <scope>NUCLEOTIDE SEQUENCE [LARGE SCALE GENOMIC DNA]</scope>
    <source>
        <strain evidence="3 4">DLFJ1-1</strain>
    </source>
</reference>
<dbReference type="PANTHER" id="PTHR44051:SF8">
    <property type="entry name" value="GLUTATHIONE S-TRANSFERASE GSTA"/>
    <property type="match status" value="1"/>
</dbReference>
<dbReference type="RefSeq" id="WP_038064343.1">
    <property type="nucleotide sequence ID" value="NZ_FOVB01000004.1"/>
</dbReference>
<dbReference type="InterPro" id="IPR010987">
    <property type="entry name" value="Glutathione-S-Trfase_C-like"/>
</dbReference>
<dbReference type="InterPro" id="IPR036249">
    <property type="entry name" value="Thioredoxin-like_sf"/>
</dbReference>
<dbReference type="SUPFAM" id="SSF52833">
    <property type="entry name" value="Thioredoxin-like"/>
    <property type="match status" value="1"/>
</dbReference>
<dbReference type="PROSITE" id="PS50405">
    <property type="entry name" value="GST_CTER"/>
    <property type="match status" value="1"/>
</dbReference>
<protein>
    <submittedName>
        <fullName evidence="3">Glutathione S-transferase</fullName>
    </submittedName>
</protein>
<dbReference type="STRING" id="1185766.SAMN05216224_10473"/>
<dbReference type="PROSITE" id="PS50404">
    <property type="entry name" value="GST_NTER"/>
    <property type="match status" value="1"/>
</dbReference>
<proteinExistence type="predicted"/>
<dbReference type="InterPro" id="IPR036282">
    <property type="entry name" value="Glutathione-S-Trfase_C_sf"/>
</dbReference>
<dbReference type="eggNOG" id="COG0625">
    <property type="taxonomic scope" value="Bacteria"/>
</dbReference>
<evidence type="ECO:0000313" key="4">
    <source>
        <dbReference type="Proteomes" id="UP000027725"/>
    </source>
</evidence>
<dbReference type="CDD" id="cd03046">
    <property type="entry name" value="GST_N_GTT1_like"/>
    <property type="match status" value="1"/>
</dbReference>
<evidence type="ECO:0000259" key="2">
    <source>
        <dbReference type="PROSITE" id="PS50405"/>
    </source>
</evidence>
<dbReference type="PANTHER" id="PTHR44051">
    <property type="entry name" value="GLUTATHIONE S-TRANSFERASE-RELATED"/>
    <property type="match status" value="1"/>
</dbReference>
<feature type="domain" description="GST N-terminal" evidence="1">
    <location>
        <begin position="1"/>
        <end position="75"/>
    </location>
</feature>
<dbReference type="Pfam" id="PF13409">
    <property type="entry name" value="GST_N_2"/>
    <property type="match status" value="1"/>
</dbReference>
<keyword evidence="3" id="KW-0808">Transferase</keyword>
<dbReference type="SFLD" id="SFLDG00358">
    <property type="entry name" value="Main_(cytGST)"/>
    <property type="match status" value="1"/>
</dbReference>
<dbReference type="GO" id="GO:0016740">
    <property type="term" value="F:transferase activity"/>
    <property type="evidence" value="ECO:0007669"/>
    <property type="project" value="UniProtKB-KW"/>
</dbReference>